<dbReference type="InterPro" id="IPR011089">
    <property type="entry name" value="GmrSD_C"/>
</dbReference>
<dbReference type="PANTHER" id="PTHR24094">
    <property type="entry name" value="SECRETED PROTEIN"/>
    <property type="match status" value="1"/>
</dbReference>
<sequence>MKITRIAFAFAAAAFTAPLCTAAQAAPAAPGAPAVPAAPAALAAPALPPPPASAAVALVRLGELQVRPAGPATGYSRKKFPHWSTVSGACDTREVVLRRDGSGVTTDAECRAVEGTWLSPYDGAVWQRSSDIDIDHMVPLSEAWKSGASEWTTQRRERFANDLDSSQLWSVTDNVNQAKGDKDPAVWRPPLRGFHCMYARSWIDVKATWELSVDEKEKQALEEMLRTCG</sequence>
<evidence type="ECO:0000313" key="3">
    <source>
        <dbReference type="EMBL" id="MBB5131600.1"/>
    </source>
</evidence>
<name>A0A840P2B0_9ACTN</name>
<dbReference type="Pfam" id="PF07510">
    <property type="entry name" value="GmrSD_C"/>
    <property type="match status" value="1"/>
</dbReference>
<organism evidence="3 4">
    <name type="scientific">Thermocatellispora tengchongensis</name>
    <dbReference type="NCBI Taxonomy" id="1073253"/>
    <lineage>
        <taxon>Bacteria</taxon>
        <taxon>Bacillati</taxon>
        <taxon>Actinomycetota</taxon>
        <taxon>Actinomycetes</taxon>
        <taxon>Streptosporangiales</taxon>
        <taxon>Streptosporangiaceae</taxon>
        <taxon>Thermocatellispora</taxon>
    </lineage>
</organism>
<evidence type="ECO:0000259" key="2">
    <source>
        <dbReference type="Pfam" id="PF07510"/>
    </source>
</evidence>
<dbReference type="RefSeq" id="WP_312923983.1">
    <property type="nucleotide sequence ID" value="NZ_BAABIX010000079.1"/>
</dbReference>
<keyword evidence="1" id="KW-0732">Signal</keyword>
<dbReference type="EMBL" id="JACHGN010000002">
    <property type="protein sequence ID" value="MBB5131600.1"/>
    <property type="molecule type" value="Genomic_DNA"/>
</dbReference>
<proteinExistence type="predicted"/>
<protein>
    <recommendedName>
        <fullName evidence="2">GmrSD restriction endonucleases C-terminal domain-containing protein</fullName>
    </recommendedName>
</protein>
<evidence type="ECO:0000313" key="4">
    <source>
        <dbReference type="Proteomes" id="UP000578449"/>
    </source>
</evidence>
<feature type="chain" id="PRO_5039013916" description="GmrSD restriction endonucleases C-terminal domain-containing protein" evidence="1">
    <location>
        <begin position="26"/>
        <end position="229"/>
    </location>
</feature>
<evidence type="ECO:0000256" key="1">
    <source>
        <dbReference type="SAM" id="SignalP"/>
    </source>
</evidence>
<feature type="signal peptide" evidence="1">
    <location>
        <begin position="1"/>
        <end position="25"/>
    </location>
</feature>
<dbReference type="Proteomes" id="UP000578449">
    <property type="component" value="Unassembled WGS sequence"/>
</dbReference>
<dbReference type="PANTHER" id="PTHR24094:SF15">
    <property type="entry name" value="AMP-DEPENDENT SYNTHETASE_LIGASE DOMAIN-CONTAINING PROTEIN-RELATED"/>
    <property type="match status" value="1"/>
</dbReference>
<feature type="domain" description="GmrSD restriction endonucleases C-terminal" evidence="2">
    <location>
        <begin position="127"/>
        <end position="221"/>
    </location>
</feature>
<gene>
    <name evidence="3" type="ORF">HNP84_001306</name>
</gene>
<keyword evidence="4" id="KW-1185">Reference proteome</keyword>
<dbReference type="AlphaFoldDB" id="A0A840P2B0"/>
<comment type="caution">
    <text evidence="3">The sequence shown here is derived from an EMBL/GenBank/DDBJ whole genome shotgun (WGS) entry which is preliminary data.</text>
</comment>
<reference evidence="3 4" key="1">
    <citation type="submission" date="2020-08" db="EMBL/GenBank/DDBJ databases">
        <title>Genomic Encyclopedia of Type Strains, Phase IV (KMG-IV): sequencing the most valuable type-strain genomes for metagenomic binning, comparative biology and taxonomic classification.</title>
        <authorList>
            <person name="Goeker M."/>
        </authorList>
    </citation>
    <scope>NUCLEOTIDE SEQUENCE [LARGE SCALE GENOMIC DNA]</scope>
    <source>
        <strain evidence="3 4">DSM 45615</strain>
    </source>
</reference>
<accession>A0A840P2B0</accession>